<evidence type="ECO:0000313" key="3">
    <source>
        <dbReference type="Proteomes" id="UP000780801"/>
    </source>
</evidence>
<dbReference type="EMBL" id="JAABOA010003626">
    <property type="protein sequence ID" value="KAF9578466.1"/>
    <property type="molecule type" value="Genomic_DNA"/>
</dbReference>
<feature type="non-terminal residue" evidence="2">
    <location>
        <position position="1"/>
    </location>
</feature>
<sequence length="111" mass="11503">SDRDDESISEMEEAKATTGTESKSGSSSSITAAGESSITPTELTNKPRDGDIGAGALSVNGLSPFLKDEGLVHLTVRDAIDTVLSRAAVWEKDTSASEQSSSSIDSIAKEI</sequence>
<evidence type="ECO:0000313" key="2">
    <source>
        <dbReference type="EMBL" id="KAF9578466.1"/>
    </source>
</evidence>
<accession>A0A9P6FPJ9</accession>
<feature type="region of interest" description="Disordered" evidence="1">
    <location>
        <begin position="91"/>
        <end position="111"/>
    </location>
</feature>
<name>A0A9P6FPJ9_9FUNG</name>
<feature type="region of interest" description="Disordered" evidence="1">
    <location>
        <begin position="1"/>
        <end position="55"/>
    </location>
</feature>
<organism evidence="2 3">
    <name type="scientific">Lunasporangiospora selenospora</name>
    <dbReference type="NCBI Taxonomy" id="979761"/>
    <lineage>
        <taxon>Eukaryota</taxon>
        <taxon>Fungi</taxon>
        <taxon>Fungi incertae sedis</taxon>
        <taxon>Mucoromycota</taxon>
        <taxon>Mortierellomycotina</taxon>
        <taxon>Mortierellomycetes</taxon>
        <taxon>Mortierellales</taxon>
        <taxon>Mortierellaceae</taxon>
        <taxon>Lunasporangiospora</taxon>
    </lineage>
</organism>
<comment type="caution">
    <text evidence="2">The sequence shown here is derived from an EMBL/GenBank/DDBJ whole genome shotgun (WGS) entry which is preliminary data.</text>
</comment>
<keyword evidence="3" id="KW-1185">Reference proteome</keyword>
<dbReference type="AlphaFoldDB" id="A0A9P6FPJ9"/>
<feature type="compositionally biased region" description="Low complexity" evidence="1">
    <location>
        <begin position="96"/>
        <end position="111"/>
    </location>
</feature>
<evidence type="ECO:0000256" key="1">
    <source>
        <dbReference type="SAM" id="MobiDB-lite"/>
    </source>
</evidence>
<feature type="compositionally biased region" description="Acidic residues" evidence="1">
    <location>
        <begin position="1"/>
        <end position="11"/>
    </location>
</feature>
<gene>
    <name evidence="2" type="ORF">BGW38_005713</name>
</gene>
<reference evidence="2" key="1">
    <citation type="journal article" date="2020" name="Fungal Divers.">
        <title>Resolving the Mortierellaceae phylogeny through synthesis of multi-gene phylogenetics and phylogenomics.</title>
        <authorList>
            <person name="Vandepol N."/>
            <person name="Liber J."/>
            <person name="Desiro A."/>
            <person name="Na H."/>
            <person name="Kennedy M."/>
            <person name="Barry K."/>
            <person name="Grigoriev I.V."/>
            <person name="Miller A.N."/>
            <person name="O'Donnell K."/>
            <person name="Stajich J.E."/>
            <person name="Bonito G."/>
        </authorList>
    </citation>
    <scope>NUCLEOTIDE SEQUENCE</scope>
    <source>
        <strain evidence="2">KOD1015</strain>
    </source>
</reference>
<feature type="compositionally biased region" description="Low complexity" evidence="1">
    <location>
        <begin position="16"/>
        <end position="39"/>
    </location>
</feature>
<protein>
    <submittedName>
        <fullName evidence="2">Uncharacterized protein</fullName>
    </submittedName>
</protein>
<proteinExistence type="predicted"/>
<dbReference type="Proteomes" id="UP000780801">
    <property type="component" value="Unassembled WGS sequence"/>
</dbReference>